<feature type="transmembrane region" description="Helical" evidence="6">
    <location>
        <begin position="88"/>
        <end position="110"/>
    </location>
</feature>
<evidence type="ECO:0000256" key="2">
    <source>
        <dbReference type="ARBA" id="ARBA00008564"/>
    </source>
</evidence>
<dbReference type="PANTHER" id="PTHR33514">
    <property type="entry name" value="PROTEIN ABCI12, CHLOROPLASTIC"/>
    <property type="match status" value="1"/>
</dbReference>
<organism evidence="7 8">
    <name type="scientific">Zoogloea ramigera</name>
    <dbReference type="NCBI Taxonomy" id="350"/>
    <lineage>
        <taxon>Bacteria</taxon>
        <taxon>Pseudomonadati</taxon>
        <taxon>Pseudomonadota</taxon>
        <taxon>Betaproteobacteria</taxon>
        <taxon>Rhodocyclales</taxon>
        <taxon>Zoogloeaceae</taxon>
        <taxon>Zoogloea</taxon>
    </lineage>
</organism>
<keyword evidence="8" id="KW-1185">Reference proteome</keyword>
<name>A0A4Y4CR44_ZOORA</name>
<dbReference type="PANTHER" id="PTHR33514:SF13">
    <property type="entry name" value="PROTEIN ABCI12, CHLOROPLASTIC"/>
    <property type="match status" value="1"/>
</dbReference>
<dbReference type="InterPro" id="IPR003339">
    <property type="entry name" value="ABC/ECF_trnsptr_transmembrane"/>
</dbReference>
<evidence type="ECO:0000256" key="1">
    <source>
        <dbReference type="ARBA" id="ARBA00004141"/>
    </source>
</evidence>
<feature type="transmembrane region" description="Helical" evidence="6">
    <location>
        <begin position="55"/>
        <end position="76"/>
    </location>
</feature>
<protein>
    <recommendedName>
        <fullName evidence="9">Energy-coupling factor transporter transmembrane protein EcfT</fullName>
    </recommendedName>
</protein>
<evidence type="ECO:0000313" key="8">
    <source>
        <dbReference type="Proteomes" id="UP000318422"/>
    </source>
</evidence>
<dbReference type="GO" id="GO:0005886">
    <property type="term" value="C:plasma membrane"/>
    <property type="evidence" value="ECO:0007669"/>
    <property type="project" value="TreeGrafter"/>
</dbReference>
<dbReference type="RefSeq" id="WP_141349274.1">
    <property type="nucleotide sequence ID" value="NZ_BJNV01000007.1"/>
</dbReference>
<feature type="transmembrane region" description="Helical" evidence="6">
    <location>
        <begin position="12"/>
        <end position="43"/>
    </location>
</feature>
<keyword evidence="3 6" id="KW-0812">Transmembrane</keyword>
<reference evidence="7 8" key="1">
    <citation type="submission" date="2019-06" db="EMBL/GenBank/DDBJ databases">
        <title>Whole genome shotgun sequence of Zoogloea ramigera NBRC 15342.</title>
        <authorList>
            <person name="Hosoyama A."/>
            <person name="Uohara A."/>
            <person name="Ohji S."/>
            <person name="Ichikawa N."/>
        </authorList>
    </citation>
    <scope>NUCLEOTIDE SEQUENCE [LARGE SCALE GENOMIC DNA]</scope>
    <source>
        <strain evidence="7 8">NBRC 15342</strain>
    </source>
</reference>
<dbReference type="AlphaFoldDB" id="A0A4Y4CR44"/>
<sequence>MLNSLHPATRLVGWIALIVFVQLARGPLLWGFGLVVVTLGLSFARQRSLRLVRRARFLLIVLVVLFAFFTPGEALVSALGQAGPTREGLMLAASHGVRLLSVLILVALLLETTDERTLVSGLMTLASPLGKFGFPVERLALRVLLVMAYVERPPEGGWRALLDGRADTPSGPGLRVRRQALAVPDRFLIGALLVLIVWGAFR</sequence>
<evidence type="ECO:0000256" key="6">
    <source>
        <dbReference type="SAM" id="Phobius"/>
    </source>
</evidence>
<feature type="transmembrane region" description="Helical" evidence="6">
    <location>
        <begin position="183"/>
        <end position="201"/>
    </location>
</feature>
<comment type="caution">
    <text evidence="7">The sequence shown here is derived from an EMBL/GenBank/DDBJ whole genome shotgun (WGS) entry which is preliminary data.</text>
</comment>
<gene>
    <name evidence="7" type="ORF">ZRA01_05950</name>
</gene>
<dbReference type="EMBL" id="BJNV01000007">
    <property type="protein sequence ID" value="GEC94522.1"/>
    <property type="molecule type" value="Genomic_DNA"/>
</dbReference>
<accession>A0A4Y4CR44</accession>
<keyword evidence="4 6" id="KW-1133">Transmembrane helix</keyword>
<comment type="subcellular location">
    <subcellularLocation>
        <location evidence="1">Membrane</location>
        <topology evidence="1">Multi-pass membrane protein</topology>
    </subcellularLocation>
</comment>
<evidence type="ECO:0000256" key="3">
    <source>
        <dbReference type="ARBA" id="ARBA00022692"/>
    </source>
</evidence>
<dbReference type="Pfam" id="PF02361">
    <property type="entry name" value="CbiQ"/>
    <property type="match status" value="1"/>
</dbReference>
<keyword evidence="5 6" id="KW-0472">Membrane</keyword>
<dbReference type="OrthoDB" id="9180157at2"/>
<evidence type="ECO:0000256" key="4">
    <source>
        <dbReference type="ARBA" id="ARBA00022989"/>
    </source>
</evidence>
<comment type="similarity">
    <text evidence="2">Belongs to the CbiQ family.</text>
</comment>
<evidence type="ECO:0008006" key="9">
    <source>
        <dbReference type="Google" id="ProtNLM"/>
    </source>
</evidence>
<dbReference type="Proteomes" id="UP000318422">
    <property type="component" value="Unassembled WGS sequence"/>
</dbReference>
<evidence type="ECO:0000313" key="7">
    <source>
        <dbReference type="EMBL" id="GEC94522.1"/>
    </source>
</evidence>
<evidence type="ECO:0000256" key="5">
    <source>
        <dbReference type="ARBA" id="ARBA00023136"/>
    </source>
</evidence>
<proteinExistence type="inferred from homology"/>
<dbReference type="CDD" id="cd16914">
    <property type="entry name" value="EcfT"/>
    <property type="match status" value="1"/>
</dbReference>